<gene>
    <name evidence="3" type="ORF">Q8X39_15495</name>
</gene>
<dbReference type="InterPro" id="IPR009875">
    <property type="entry name" value="PilZ_domain"/>
</dbReference>
<dbReference type="EMBL" id="JAUZEE010000008">
    <property type="protein sequence ID" value="MDP4302045.1"/>
    <property type="molecule type" value="Genomic_DNA"/>
</dbReference>
<name>A0ABT9G6D2_LEPDI</name>
<evidence type="ECO:0000313" key="3">
    <source>
        <dbReference type="EMBL" id="MDP4302045.1"/>
    </source>
</evidence>
<dbReference type="RefSeq" id="WP_305750579.1">
    <property type="nucleotide sequence ID" value="NZ_JAUZEE010000008.1"/>
</dbReference>
<proteinExistence type="predicted"/>
<feature type="domain" description="Type III secretion system flagellar brake protein YcgR PilZN" evidence="2">
    <location>
        <begin position="22"/>
        <end position="122"/>
    </location>
</feature>
<evidence type="ECO:0000259" key="2">
    <source>
        <dbReference type="Pfam" id="PF07317"/>
    </source>
</evidence>
<organism evidence="3 4">
    <name type="scientific">Leptothrix discophora</name>
    <dbReference type="NCBI Taxonomy" id="89"/>
    <lineage>
        <taxon>Bacteria</taxon>
        <taxon>Pseudomonadati</taxon>
        <taxon>Pseudomonadota</taxon>
        <taxon>Betaproteobacteria</taxon>
        <taxon>Burkholderiales</taxon>
        <taxon>Sphaerotilaceae</taxon>
        <taxon>Leptothrix</taxon>
    </lineage>
</organism>
<dbReference type="Pfam" id="PF07317">
    <property type="entry name" value="PilZN"/>
    <property type="match status" value="1"/>
</dbReference>
<protein>
    <submittedName>
        <fullName evidence="3">Flagellar brake protein</fullName>
    </submittedName>
</protein>
<comment type="caution">
    <text evidence="3">The sequence shown here is derived from an EMBL/GenBank/DDBJ whole genome shotgun (WGS) entry which is preliminary data.</text>
</comment>
<sequence>MLQTATSSGAREPAPSDKRIAVPLAVRAHLVELIEQGVPVTLVTPDGATLSTRLVHEDMTARELRFAPLGEPCASARLALAEEAVAIAYLARIKLQFDLIGLRLRDGGGEAELSACYPRELHRFQRREAYRVRTEPPPQLAARLGKLLPIVIGGPELLLGDSGAPESLRRLRVLDISHGGVALLLPPGDTSLRAGSRIPAATLELSPGRTIHVALHVVRADPLAAPEGAQRLGCEMEGLSGVAARSLQRFIDETQIKARALDA</sequence>
<keyword evidence="3" id="KW-0966">Cell projection</keyword>
<keyword evidence="4" id="KW-1185">Reference proteome</keyword>
<dbReference type="Pfam" id="PF07238">
    <property type="entry name" value="PilZ"/>
    <property type="match status" value="1"/>
</dbReference>
<evidence type="ECO:0000259" key="1">
    <source>
        <dbReference type="Pfam" id="PF07238"/>
    </source>
</evidence>
<accession>A0ABT9G6D2</accession>
<feature type="domain" description="PilZ" evidence="1">
    <location>
        <begin position="169"/>
        <end position="252"/>
    </location>
</feature>
<keyword evidence="3" id="KW-0282">Flagellum</keyword>
<dbReference type="InterPro" id="IPR009926">
    <property type="entry name" value="T3SS_YcgR_PilZN"/>
</dbReference>
<keyword evidence="3" id="KW-0969">Cilium</keyword>
<dbReference type="Proteomes" id="UP001235760">
    <property type="component" value="Unassembled WGS sequence"/>
</dbReference>
<reference evidence="3 4" key="1">
    <citation type="submission" date="2023-08" db="EMBL/GenBank/DDBJ databases">
        <authorList>
            <person name="Roldan D.M."/>
            <person name="Menes R.J."/>
        </authorList>
    </citation>
    <scope>NUCLEOTIDE SEQUENCE [LARGE SCALE GENOMIC DNA]</scope>
    <source>
        <strain evidence="3 4">CCM 2812</strain>
    </source>
</reference>
<evidence type="ECO:0000313" key="4">
    <source>
        <dbReference type="Proteomes" id="UP001235760"/>
    </source>
</evidence>
<dbReference type="Gene3D" id="2.40.10.220">
    <property type="entry name" value="predicted glycosyltransferase like domains"/>
    <property type="match status" value="1"/>
</dbReference>